<dbReference type="EMBL" id="GL636502">
    <property type="protein sequence ID" value="EFW15124.1"/>
    <property type="molecule type" value="Genomic_DNA"/>
</dbReference>
<gene>
    <name evidence="1" type="ORF">CPSG_08312</name>
</gene>
<reference evidence="2" key="1">
    <citation type="journal article" date="2010" name="Genome Res.">
        <title>Population genomic sequencing of Coccidioides fungi reveals recent hybridization and transposon control.</title>
        <authorList>
            <person name="Neafsey D.E."/>
            <person name="Barker B.M."/>
            <person name="Sharpton T.J."/>
            <person name="Stajich J.E."/>
            <person name="Park D.J."/>
            <person name="Whiston E."/>
            <person name="Hung C.-Y."/>
            <person name="McMahan C."/>
            <person name="White J."/>
            <person name="Sykes S."/>
            <person name="Heiman D."/>
            <person name="Young S."/>
            <person name="Zeng Q."/>
            <person name="Abouelleil A."/>
            <person name="Aftuck L."/>
            <person name="Bessette D."/>
            <person name="Brown A."/>
            <person name="FitzGerald M."/>
            <person name="Lui A."/>
            <person name="Macdonald J.P."/>
            <person name="Priest M."/>
            <person name="Orbach M.J."/>
            <person name="Galgiani J.N."/>
            <person name="Kirkland T.N."/>
            <person name="Cole G.T."/>
            <person name="Birren B.W."/>
            <person name="Henn M.R."/>
            <person name="Taylor J.W."/>
            <person name="Rounsley S.D."/>
        </authorList>
    </citation>
    <scope>NUCLEOTIDE SEQUENCE [LARGE SCALE GENOMIC DNA]</scope>
    <source>
        <strain evidence="2">RMSCC 757 / Silveira</strain>
    </source>
</reference>
<name>E9DER2_COCPS</name>
<organism evidence="2">
    <name type="scientific">Coccidioides posadasii (strain RMSCC 757 / Silveira)</name>
    <name type="common">Valley fever fungus</name>
    <dbReference type="NCBI Taxonomy" id="443226"/>
    <lineage>
        <taxon>Eukaryota</taxon>
        <taxon>Fungi</taxon>
        <taxon>Dikarya</taxon>
        <taxon>Ascomycota</taxon>
        <taxon>Pezizomycotina</taxon>
        <taxon>Eurotiomycetes</taxon>
        <taxon>Eurotiomycetidae</taxon>
        <taxon>Onygenales</taxon>
        <taxon>Onygenaceae</taxon>
        <taxon>Coccidioides</taxon>
    </lineage>
</organism>
<dbReference type="HOGENOM" id="CLU_2573706_0_0_1"/>
<dbReference type="Proteomes" id="UP000002497">
    <property type="component" value="Unassembled WGS sequence"/>
</dbReference>
<protein>
    <submittedName>
        <fullName evidence="1">Uncharacterized protein</fullName>
    </submittedName>
</protein>
<sequence length="81" mass="8735">MEVSKLELKTLNVVAFQGNCVIIGVDPAFCEHGVKALAAFHQLGFVNVDRRESGLLPPLSFPVIISSTESGAMDVKKHVEV</sequence>
<proteinExistence type="predicted"/>
<reference evidence="2" key="2">
    <citation type="submission" date="2010-03" db="EMBL/GenBank/DDBJ databases">
        <title>The genome sequence of Coccidioides posadasii strain Silveira.</title>
        <authorList>
            <consortium name="The Broad Institute Genome Sequencing Center for Infectious Disease"/>
            <person name="Neafsey D."/>
            <person name="Orbach M."/>
            <person name="Henn M.R."/>
            <person name="Cole G.T."/>
            <person name="Galgiani J."/>
            <person name="Gardner M.J."/>
            <person name="Kirkland T.N."/>
            <person name="Taylor J.W."/>
            <person name="Young S.K."/>
            <person name="Zeng Q."/>
            <person name="Koehrsen M."/>
            <person name="Alvarado L."/>
            <person name="Berlin A."/>
            <person name="Borenstein D."/>
            <person name="Chapman S.B."/>
            <person name="Chen Z."/>
            <person name="Engels R."/>
            <person name="Freedman E."/>
            <person name="Gellesch M."/>
            <person name="Goldberg J."/>
            <person name="Griggs A."/>
            <person name="Gujja S."/>
            <person name="Heilman E."/>
            <person name="Heiman D."/>
            <person name="Howarth C."/>
            <person name="Jen D."/>
            <person name="Larson L."/>
            <person name="Mehta T."/>
            <person name="Neiman D."/>
            <person name="Park D."/>
            <person name="Pearson M."/>
            <person name="Richards J."/>
            <person name="Roberts A."/>
            <person name="Saif S."/>
            <person name="Shea T."/>
            <person name="Shenoy N."/>
            <person name="Sisk P."/>
            <person name="Stolte C."/>
            <person name="Sykes S."/>
            <person name="Walk T."/>
            <person name="White J."/>
            <person name="Yandava C."/>
            <person name="Haas B."/>
            <person name="Nusbaum C."/>
            <person name="Birren B."/>
        </authorList>
    </citation>
    <scope>NUCLEOTIDE SEQUENCE [LARGE SCALE GENOMIC DNA]</scope>
    <source>
        <strain evidence="2">RMSCC 757 / Silveira</strain>
    </source>
</reference>
<dbReference type="VEuPathDB" id="FungiDB:CPSG_08312"/>
<evidence type="ECO:0000313" key="1">
    <source>
        <dbReference type="EMBL" id="EFW15124.1"/>
    </source>
</evidence>
<evidence type="ECO:0000313" key="2">
    <source>
        <dbReference type="Proteomes" id="UP000002497"/>
    </source>
</evidence>
<dbReference type="AlphaFoldDB" id="E9DER2"/>
<accession>E9DER2</accession>
<keyword evidence="2" id="KW-1185">Reference proteome</keyword>